<feature type="compositionally biased region" description="Polar residues" evidence="1">
    <location>
        <begin position="259"/>
        <end position="272"/>
    </location>
</feature>
<reference evidence="2 3" key="1">
    <citation type="journal article" date="2012" name="PLoS Pathog.">
        <title>Diverse lifestyles and strategies of plant pathogenesis encoded in the genomes of eighteen Dothideomycetes fungi.</title>
        <authorList>
            <person name="Ohm R.A."/>
            <person name="Feau N."/>
            <person name="Henrissat B."/>
            <person name="Schoch C.L."/>
            <person name="Horwitz B.A."/>
            <person name="Barry K.W."/>
            <person name="Condon B.J."/>
            <person name="Copeland A.C."/>
            <person name="Dhillon B."/>
            <person name="Glaser F."/>
            <person name="Hesse C.N."/>
            <person name="Kosti I."/>
            <person name="LaButti K."/>
            <person name="Lindquist E.A."/>
            <person name="Lucas S."/>
            <person name="Salamov A.A."/>
            <person name="Bradshaw R.E."/>
            <person name="Ciuffetti L."/>
            <person name="Hamelin R.C."/>
            <person name="Kema G.H.J."/>
            <person name="Lawrence C."/>
            <person name="Scott J.A."/>
            <person name="Spatafora J.W."/>
            <person name="Turgeon B.G."/>
            <person name="de Wit P.J.G.M."/>
            <person name="Zhong S."/>
            <person name="Goodwin S.B."/>
            <person name="Grigoriev I.V."/>
        </authorList>
    </citation>
    <scope>NUCLEOTIDE SEQUENCE [LARGE SCALE GENOMIC DNA]</scope>
    <source>
        <strain evidence="2 3">UAMH 10762</strain>
    </source>
</reference>
<evidence type="ECO:0000256" key="1">
    <source>
        <dbReference type="SAM" id="MobiDB-lite"/>
    </source>
</evidence>
<dbReference type="RefSeq" id="XP_007680570.1">
    <property type="nucleotide sequence ID" value="XM_007682380.1"/>
</dbReference>
<dbReference type="HOGENOM" id="CLU_587905_0_0_1"/>
<proteinExistence type="predicted"/>
<feature type="compositionally biased region" description="Basic residues" evidence="1">
    <location>
        <begin position="158"/>
        <end position="173"/>
    </location>
</feature>
<sequence>MSIIFMLKRANSGNPEAKGRLCVGYRSRDWTPVWYEPIIATGEDGEDIVQADNTAEVALFTGSTDTGAGDEFRGPMLGEVQWLPHYDPAKCESKSAKEREDMQKQFLYDCHMYLRETDGERVREMETETAPRGLKNEQWPKWRSWFEEAKKWKRKMMARRAATRRVREKRARAGKGELEYDSELSEDDSAYETEGEAERSRDQVEMAKAERSRARREGKGRKGNMGPPAKPTSRIYGKRKAAAKPSGRAKPAAKKSRSTARGFSQGSSQYADSTDDLLMSGGLQGGDVPILLGMSNGSTASEAEDEDDDEDERMTVERSDFIDHHSTRPSTPATEQPQQANKSQSIGLGGLPALGSDEALRDISRITQDRRNERLRHFEEWIQGAERPYPTGRESVQPRASSIMSYDDAARAQRAVSVNGEIDEEEALRRVLEWSTREGEAAVVANDENREEGSQGGDGDVEAEG</sequence>
<name>M2M701_BAUPA</name>
<feature type="region of interest" description="Disordered" evidence="1">
    <location>
        <begin position="158"/>
        <end position="362"/>
    </location>
</feature>
<dbReference type="AlphaFoldDB" id="M2M701"/>
<keyword evidence="3" id="KW-1185">Reference proteome</keyword>
<feature type="compositionally biased region" description="Acidic residues" evidence="1">
    <location>
        <begin position="179"/>
        <end position="195"/>
    </location>
</feature>
<evidence type="ECO:0000313" key="3">
    <source>
        <dbReference type="Proteomes" id="UP000011761"/>
    </source>
</evidence>
<dbReference type="GeneID" id="19110582"/>
<dbReference type="Proteomes" id="UP000011761">
    <property type="component" value="Unassembled WGS sequence"/>
</dbReference>
<dbReference type="eggNOG" id="ENOG502T948">
    <property type="taxonomic scope" value="Eukaryota"/>
</dbReference>
<dbReference type="EMBL" id="KB445562">
    <property type="protein sequence ID" value="EMC92056.1"/>
    <property type="molecule type" value="Genomic_DNA"/>
</dbReference>
<dbReference type="OrthoDB" id="3923281at2759"/>
<organism evidence="2 3">
    <name type="scientific">Baudoinia panamericana (strain UAMH 10762)</name>
    <name type="common">Angels' share fungus</name>
    <name type="synonym">Baudoinia compniacensis (strain UAMH 10762)</name>
    <dbReference type="NCBI Taxonomy" id="717646"/>
    <lineage>
        <taxon>Eukaryota</taxon>
        <taxon>Fungi</taxon>
        <taxon>Dikarya</taxon>
        <taxon>Ascomycota</taxon>
        <taxon>Pezizomycotina</taxon>
        <taxon>Dothideomycetes</taxon>
        <taxon>Dothideomycetidae</taxon>
        <taxon>Mycosphaerellales</taxon>
        <taxon>Teratosphaeriaceae</taxon>
        <taxon>Baudoinia</taxon>
    </lineage>
</organism>
<feature type="compositionally biased region" description="Basic and acidic residues" evidence="1">
    <location>
        <begin position="313"/>
        <end position="326"/>
    </location>
</feature>
<feature type="region of interest" description="Disordered" evidence="1">
    <location>
        <begin position="438"/>
        <end position="465"/>
    </location>
</feature>
<dbReference type="KEGG" id="bcom:BAUCODRAFT_274890"/>
<protein>
    <submittedName>
        <fullName evidence="2">Uncharacterized protein</fullName>
    </submittedName>
</protein>
<feature type="compositionally biased region" description="Acidic residues" evidence="1">
    <location>
        <begin position="302"/>
        <end position="312"/>
    </location>
</feature>
<evidence type="ECO:0000313" key="2">
    <source>
        <dbReference type="EMBL" id="EMC92056.1"/>
    </source>
</evidence>
<gene>
    <name evidence="2" type="ORF">BAUCODRAFT_274890</name>
</gene>
<feature type="compositionally biased region" description="Basic and acidic residues" evidence="1">
    <location>
        <begin position="196"/>
        <end position="217"/>
    </location>
</feature>
<feature type="compositionally biased region" description="Polar residues" evidence="1">
    <location>
        <begin position="328"/>
        <end position="346"/>
    </location>
</feature>
<accession>M2M701</accession>